<evidence type="ECO:0000256" key="7">
    <source>
        <dbReference type="ARBA" id="ARBA00022679"/>
    </source>
</evidence>
<dbReference type="GO" id="GO:0032259">
    <property type="term" value="P:methylation"/>
    <property type="evidence" value="ECO:0007669"/>
    <property type="project" value="UniProtKB-KW"/>
</dbReference>
<evidence type="ECO:0000313" key="13">
    <source>
        <dbReference type="Proteomes" id="UP001596380"/>
    </source>
</evidence>
<evidence type="ECO:0000256" key="1">
    <source>
        <dbReference type="ARBA" id="ARBA00004496"/>
    </source>
</evidence>
<proteinExistence type="inferred from homology"/>
<keyword evidence="13" id="KW-1185">Reference proteome</keyword>
<comment type="subcellular location">
    <subcellularLocation>
        <location evidence="1">Cytoplasm</location>
    </subcellularLocation>
</comment>
<reference evidence="13" key="1">
    <citation type="journal article" date="2019" name="Int. J. Syst. Evol. Microbiol.">
        <title>The Global Catalogue of Microorganisms (GCM) 10K type strain sequencing project: providing services to taxonomists for standard genome sequencing and annotation.</title>
        <authorList>
            <consortium name="The Broad Institute Genomics Platform"/>
            <consortium name="The Broad Institute Genome Sequencing Center for Infectious Disease"/>
            <person name="Wu L."/>
            <person name="Ma J."/>
        </authorList>
    </citation>
    <scope>NUCLEOTIDE SEQUENCE [LARGE SCALE GENOMIC DNA]</scope>
    <source>
        <strain evidence="13">JCM 3369</strain>
    </source>
</reference>
<dbReference type="EC" id="2.1.1.77" evidence="3"/>
<dbReference type="RefSeq" id="WP_160820328.1">
    <property type="nucleotide sequence ID" value="NZ_JBHSXE010000001.1"/>
</dbReference>
<dbReference type="EMBL" id="JBHSXS010000055">
    <property type="protein sequence ID" value="MFC6886512.1"/>
    <property type="molecule type" value="Genomic_DNA"/>
</dbReference>
<dbReference type="PANTHER" id="PTHR11579:SF0">
    <property type="entry name" value="PROTEIN-L-ISOASPARTATE(D-ASPARTATE) O-METHYLTRANSFERASE"/>
    <property type="match status" value="1"/>
</dbReference>
<dbReference type="Proteomes" id="UP001596380">
    <property type="component" value="Unassembled WGS sequence"/>
</dbReference>
<dbReference type="SUPFAM" id="SSF53335">
    <property type="entry name" value="S-adenosyl-L-methionine-dependent methyltransferases"/>
    <property type="match status" value="1"/>
</dbReference>
<dbReference type="Gene3D" id="3.40.50.150">
    <property type="entry name" value="Vaccinia Virus protein VP39"/>
    <property type="match status" value="1"/>
</dbReference>
<keyword evidence="8" id="KW-0949">S-adenosyl-L-methionine</keyword>
<name>A0ABW2CYI2_9ACTN</name>
<dbReference type="CDD" id="cd02440">
    <property type="entry name" value="AdoMet_MTases"/>
    <property type="match status" value="1"/>
</dbReference>
<accession>A0ABW2CYI2</accession>
<keyword evidence="7" id="KW-0808">Transferase</keyword>
<comment type="similarity">
    <text evidence="2">Belongs to the methyltransferase superfamily. L-isoaspartyl/D-aspartyl protein methyltransferase family.</text>
</comment>
<keyword evidence="6 12" id="KW-0489">Methyltransferase</keyword>
<sequence length="268" mass="29453">MDASDVRRAVPRELFVPERVWVRREDGWMVPLLRSEEPEEWERLVASDDEAVITQVDDGAHEKGTWPTSSSSSPEIMAIMLDALDVREGMRVLEIGTGTGYNAAVLASRAGPRNVTTVEIDPEISARAREALDKAGFAVRVVTGEGAEGYPPGAPYDRVIVTAAVHRVPYVWVEQTRPGGVIVVPWGPTFHPEWPLARLVVGKDGVAEGRFTGPSSFMPLRGQRVPQAVMHEAEERWERAGRPECGRYGVTVGPDGQVVWLDEPSKPV</sequence>
<evidence type="ECO:0000256" key="11">
    <source>
        <dbReference type="ARBA" id="ARBA00031350"/>
    </source>
</evidence>
<evidence type="ECO:0000256" key="4">
    <source>
        <dbReference type="ARBA" id="ARBA00013346"/>
    </source>
</evidence>
<evidence type="ECO:0000256" key="10">
    <source>
        <dbReference type="ARBA" id="ARBA00031323"/>
    </source>
</evidence>
<keyword evidence="5" id="KW-0963">Cytoplasm</keyword>
<organism evidence="12 13">
    <name type="scientific">Actinomadura yumaensis</name>
    <dbReference type="NCBI Taxonomy" id="111807"/>
    <lineage>
        <taxon>Bacteria</taxon>
        <taxon>Bacillati</taxon>
        <taxon>Actinomycetota</taxon>
        <taxon>Actinomycetes</taxon>
        <taxon>Streptosporangiales</taxon>
        <taxon>Thermomonosporaceae</taxon>
        <taxon>Actinomadura</taxon>
    </lineage>
</organism>
<evidence type="ECO:0000256" key="6">
    <source>
        <dbReference type="ARBA" id="ARBA00022603"/>
    </source>
</evidence>
<gene>
    <name evidence="12" type="ORF">ACFQKB_42600</name>
</gene>
<dbReference type="GO" id="GO:0008168">
    <property type="term" value="F:methyltransferase activity"/>
    <property type="evidence" value="ECO:0007669"/>
    <property type="project" value="UniProtKB-KW"/>
</dbReference>
<evidence type="ECO:0000256" key="9">
    <source>
        <dbReference type="ARBA" id="ARBA00030757"/>
    </source>
</evidence>
<dbReference type="InterPro" id="IPR029063">
    <property type="entry name" value="SAM-dependent_MTases_sf"/>
</dbReference>
<dbReference type="PANTHER" id="PTHR11579">
    <property type="entry name" value="PROTEIN-L-ISOASPARTATE O-METHYLTRANSFERASE"/>
    <property type="match status" value="1"/>
</dbReference>
<comment type="caution">
    <text evidence="12">The sequence shown here is derived from an EMBL/GenBank/DDBJ whole genome shotgun (WGS) entry which is preliminary data.</text>
</comment>
<evidence type="ECO:0000256" key="3">
    <source>
        <dbReference type="ARBA" id="ARBA00011890"/>
    </source>
</evidence>
<dbReference type="InterPro" id="IPR000682">
    <property type="entry name" value="PCMT"/>
</dbReference>
<evidence type="ECO:0000256" key="8">
    <source>
        <dbReference type="ARBA" id="ARBA00022691"/>
    </source>
</evidence>
<protein>
    <recommendedName>
        <fullName evidence="4">Protein-L-isoaspartate O-methyltransferase</fullName>
        <ecNumber evidence="3">2.1.1.77</ecNumber>
    </recommendedName>
    <alternativeName>
        <fullName evidence="11">L-isoaspartyl protein carboxyl methyltransferase</fullName>
    </alternativeName>
    <alternativeName>
        <fullName evidence="9">Protein L-isoaspartyl methyltransferase</fullName>
    </alternativeName>
    <alternativeName>
        <fullName evidence="10">Protein-beta-aspartate methyltransferase</fullName>
    </alternativeName>
</protein>
<dbReference type="Pfam" id="PF01135">
    <property type="entry name" value="PCMT"/>
    <property type="match status" value="1"/>
</dbReference>
<evidence type="ECO:0000256" key="2">
    <source>
        <dbReference type="ARBA" id="ARBA00005369"/>
    </source>
</evidence>
<evidence type="ECO:0000313" key="12">
    <source>
        <dbReference type="EMBL" id="MFC6886512.1"/>
    </source>
</evidence>
<evidence type="ECO:0000256" key="5">
    <source>
        <dbReference type="ARBA" id="ARBA00022490"/>
    </source>
</evidence>